<gene>
    <name evidence="1" type="ORF">LCGC14_1414610</name>
</gene>
<comment type="caution">
    <text evidence="1">The sequence shown here is derived from an EMBL/GenBank/DDBJ whole genome shotgun (WGS) entry which is preliminary data.</text>
</comment>
<organism evidence="1">
    <name type="scientific">marine sediment metagenome</name>
    <dbReference type="NCBI Taxonomy" id="412755"/>
    <lineage>
        <taxon>unclassified sequences</taxon>
        <taxon>metagenomes</taxon>
        <taxon>ecological metagenomes</taxon>
    </lineage>
</organism>
<dbReference type="AlphaFoldDB" id="A0A0F9MUX8"/>
<accession>A0A0F9MUX8</accession>
<reference evidence="1" key="1">
    <citation type="journal article" date="2015" name="Nature">
        <title>Complex archaea that bridge the gap between prokaryotes and eukaryotes.</title>
        <authorList>
            <person name="Spang A."/>
            <person name="Saw J.H."/>
            <person name="Jorgensen S.L."/>
            <person name="Zaremba-Niedzwiedzka K."/>
            <person name="Martijn J."/>
            <person name="Lind A.E."/>
            <person name="van Eijk R."/>
            <person name="Schleper C."/>
            <person name="Guy L."/>
            <person name="Ettema T.J."/>
        </authorList>
    </citation>
    <scope>NUCLEOTIDE SEQUENCE</scope>
</reference>
<dbReference type="EMBL" id="LAZR01009370">
    <property type="protein sequence ID" value="KKM73027.1"/>
    <property type="molecule type" value="Genomic_DNA"/>
</dbReference>
<name>A0A0F9MUX8_9ZZZZ</name>
<evidence type="ECO:0000313" key="1">
    <source>
        <dbReference type="EMBL" id="KKM73027.1"/>
    </source>
</evidence>
<proteinExistence type="predicted"/>
<sequence>MLSEGTRTVAAIARLTRVSTTTVRDVRSGRRAVAPVPADAEWPTWLELPRRRCPKCGVPSRIPPNRDACFTCQIRQSEQRRIYDLEGSADDLALKLKPEDAARFAEVRHSIAEN</sequence>
<protein>
    <submittedName>
        <fullName evidence="1">Uncharacterized protein</fullName>
    </submittedName>
</protein>